<evidence type="ECO:0000313" key="1">
    <source>
        <dbReference type="EMBL" id="TDO28196.1"/>
    </source>
</evidence>
<accession>A0A4R6J1Q8</accession>
<sequence length="255" mass="27128">MKKLIIPIIAIITAVGLMSCEKNIQRELDLVPTTGKAYIKINYAMAYAVNSNAQLKINGNRVSTTLTFPYPFPGGGLNTGGSSNPDYLALDPKQIDLVVSRPKVGTSEDSVVLFSQSFAGNAIFFGTNYTIHLTDTGANAKGVVVTDNITLPDSGYSRFKYVNLLPNQTALDLYYGTAKVASNIAYQGSSPEFTVQVTGAAASWAIRPAGAASTTTALATYSMTVPNQRSFTVFSSGYSGTSGTRAARISLIYNR</sequence>
<comment type="caution">
    <text evidence="1">The sequence shown here is derived from an EMBL/GenBank/DDBJ whole genome shotgun (WGS) entry which is preliminary data.</text>
</comment>
<dbReference type="PROSITE" id="PS51257">
    <property type="entry name" value="PROKAR_LIPOPROTEIN"/>
    <property type="match status" value="1"/>
</dbReference>
<reference evidence="1 2" key="1">
    <citation type="submission" date="2019-03" db="EMBL/GenBank/DDBJ databases">
        <title>Genomic Encyclopedia of Archaeal and Bacterial Type Strains, Phase II (KMG-II): from individual species to whole genera.</title>
        <authorList>
            <person name="Goeker M."/>
        </authorList>
    </citation>
    <scope>NUCLEOTIDE SEQUENCE [LARGE SCALE GENOMIC DNA]</scope>
    <source>
        <strain evidence="1 2">DSM 28323</strain>
    </source>
</reference>
<organism evidence="1 2">
    <name type="scientific">Sediminibacterium goheungense</name>
    <dbReference type="NCBI Taxonomy" id="1086393"/>
    <lineage>
        <taxon>Bacteria</taxon>
        <taxon>Pseudomonadati</taxon>
        <taxon>Bacteroidota</taxon>
        <taxon>Chitinophagia</taxon>
        <taxon>Chitinophagales</taxon>
        <taxon>Chitinophagaceae</taxon>
        <taxon>Sediminibacterium</taxon>
    </lineage>
</organism>
<dbReference type="EMBL" id="SNWP01000010">
    <property type="protein sequence ID" value="TDO28196.1"/>
    <property type="molecule type" value="Genomic_DNA"/>
</dbReference>
<evidence type="ECO:0008006" key="3">
    <source>
        <dbReference type="Google" id="ProtNLM"/>
    </source>
</evidence>
<name>A0A4R6J1Q8_9BACT</name>
<keyword evidence="2" id="KW-1185">Reference proteome</keyword>
<proteinExistence type="predicted"/>
<dbReference type="OrthoDB" id="659104at2"/>
<dbReference type="AlphaFoldDB" id="A0A4R6J1Q8"/>
<evidence type="ECO:0000313" key="2">
    <source>
        <dbReference type="Proteomes" id="UP000295741"/>
    </source>
</evidence>
<gene>
    <name evidence="1" type="ORF">BC659_0258</name>
</gene>
<dbReference type="RefSeq" id="WP_133472753.1">
    <property type="nucleotide sequence ID" value="NZ_SNWP01000010.1"/>
</dbReference>
<protein>
    <recommendedName>
        <fullName evidence="3">DUF4397 domain-containing protein</fullName>
    </recommendedName>
</protein>
<dbReference type="Proteomes" id="UP000295741">
    <property type="component" value="Unassembled WGS sequence"/>
</dbReference>